<accession>A0ABS8W6N3</accession>
<dbReference type="EMBL" id="JACEIK010006759">
    <property type="protein sequence ID" value="MCE2056274.1"/>
    <property type="molecule type" value="Genomic_DNA"/>
</dbReference>
<proteinExistence type="predicted"/>
<dbReference type="Proteomes" id="UP000823775">
    <property type="component" value="Unassembled WGS sequence"/>
</dbReference>
<reference evidence="1 2" key="1">
    <citation type="journal article" date="2021" name="BMC Genomics">
        <title>Datura genome reveals duplications of psychoactive alkaloid biosynthetic genes and high mutation rate following tissue culture.</title>
        <authorList>
            <person name="Rajewski A."/>
            <person name="Carter-House D."/>
            <person name="Stajich J."/>
            <person name="Litt A."/>
        </authorList>
    </citation>
    <scope>NUCLEOTIDE SEQUENCE [LARGE SCALE GENOMIC DNA]</scope>
    <source>
        <strain evidence="1">AR-01</strain>
    </source>
</reference>
<gene>
    <name evidence="1" type="ORF">HAX54_044373</name>
</gene>
<evidence type="ECO:0000313" key="1">
    <source>
        <dbReference type="EMBL" id="MCE2056274.1"/>
    </source>
</evidence>
<evidence type="ECO:0000313" key="2">
    <source>
        <dbReference type="Proteomes" id="UP000823775"/>
    </source>
</evidence>
<comment type="caution">
    <text evidence="1">The sequence shown here is derived from an EMBL/GenBank/DDBJ whole genome shotgun (WGS) entry which is preliminary data.</text>
</comment>
<sequence length="141" mass="16200">MKHESQKCYALFDDLINLLRNRDALCKGYWVPCSRRIELYGCKAFATTLCIGGRPCTRIVCDPDLLSNGPEELTISRLPYMMNISFARIEILVLTYMHTPKRGPLPTRQNYNNSNEERALTTELCLMLQIVEFLSFALTLC</sequence>
<keyword evidence="2" id="KW-1185">Reference proteome</keyword>
<name>A0ABS8W6N3_DATST</name>
<protein>
    <submittedName>
        <fullName evidence="1">Uncharacterized protein</fullName>
    </submittedName>
</protein>
<feature type="non-terminal residue" evidence="1">
    <location>
        <position position="141"/>
    </location>
</feature>
<organism evidence="1 2">
    <name type="scientific">Datura stramonium</name>
    <name type="common">Jimsonweed</name>
    <name type="synonym">Common thornapple</name>
    <dbReference type="NCBI Taxonomy" id="4076"/>
    <lineage>
        <taxon>Eukaryota</taxon>
        <taxon>Viridiplantae</taxon>
        <taxon>Streptophyta</taxon>
        <taxon>Embryophyta</taxon>
        <taxon>Tracheophyta</taxon>
        <taxon>Spermatophyta</taxon>
        <taxon>Magnoliopsida</taxon>
        <taxon>eudicotyledons</taxon>
        <taxon>Gunneridae</taxon>
        <taxon>Pentapetalae</taxon>
        <taxon>asterids</taxon>
        <taxon>lamiids</taxon>
        <taxon>Solanales</taxon>
        <taxon>Solanaceae</taxon>
        <taxon>Solanoideae</taxon>
        <taxon>Datureae</taxon>
        <taxon>Datura</taxon>
    </lineage>
</organism>